<dbReference type="GO" id="GO:0019284">
    <property type="term" value="P:L-methionine salvage from S-adenosylmethionine"/>
    <property type="evidence" value="ECO:0007669"/>
    <property type="project" value="TreeGrafter"/>
</dbReference>
<dbReference type="Proteomes" id="UP000824247">
    <property type="component" value="Unassembled WGS sequence"/>
</dbReference>
<dbReference type="Pfam" id="PF01048">
    <property type="entry name" value="PNP_UDP_1"/>
    <property type="match status" value="1"/>
</dbReference>
<dbReference type="EC" id="3.2.2.9" evidence="2"/>
<dbReference type="Gene3D" id="3.40.50.1580">
    <property type="entry name" value="Nucleoside phosphorylase domain"/>
    <property type="match status" value="1"/>
</dbReference>
<feature type="domain" description="Nucleoside phosphorylase" evidence="6">
    <location>
        <begin position="2"/>
        <end position="220"/>
    </location>
</feature>
<dbReference type="SUPFAM" id="SSF53167">
    <property type="entry name" value="Purine and uridine phosphorylases"/>
    <property type="match status" value="1"/>
</dbReference>
<dbReference type="InterPro" id="IPR000845">
    <property type="entry name" value="Nucleoside_phosphorylase_d"/>
</dbReference>
<evidence type="ECO:0000259" key="6">
    <source>
        <dbReference type="Pfam" id="PF01048"/>
    </source>
</evidence>
<evidence type="ECO:0000256" key="3">
    <source>
        <dbReference type="ARBA" id="ARBA00022605"/>
    </source>
</evidence>
<evidence type="ECO:0000256" key="1">
    <source>
        <dbReference type="ARBA" id="ARBA00004945"/>
    </source>
</evidence>
<dbReference type="PANTHER" id="PTHR46832:SF1">
    <property type="entry name" value="5'-METHYLTHIOADENOSINE_S-ADENOSYLHOMOCYSTEINE NUCLEOSIDASE"/>
    <property type="match status" value="1"/>
</dbReference>
<evidence type="ECO:0000256" key="5">
    <source>
        <dbReference type="ARBA" id="ARBA00023167"/>
    </source>
</evidence>
<dbReference type="PANTHER" id="PTHR46832">
    <property type="entry name" value="5'-METHYLTHIOADENOSINE/S-ADENOSYLHOMOCYSTEINE NUCLEOSIDASE"/>
    <property type="match status" value="1"/>
</dbReference>
<dbReference type="AlphaFoldDB" id="A0A9E2NXQ8"/>
<organism evidence="7 8">
    <name type="scientific">Candidatus Ureaplasma intestinipullorum</name>
    <dbReference type="NCBI Taxonomy" id="2838770"/>
    <lineage>
        <taxon>Bacteria</taxon>
        <taxon>Bacillati</taxon>
        <taxon>Mycoplasmatota</taxon>
        <taxon>Mycoplasmoidales</taxon>
        <taxon>Mycoplasmoidaceae</taxon>
        <taxon>Ureaplasma</taxon>
    </lineage>
</organism>
<evidence type="ECO:0000313" key="7">
    <source>
        <dbReference type="EMBL" id="MBU3830779.1"/>
    </source>
</evidence>
<dbReference type="CDD" id="cd09008">
    <property type="entry name" value="MTAN"/>
    <property type="match status" value="1"/>
</dbReference>
<keyword evidence="4 7" id="KW-0378">Hydrolase</keyword>
<dbReference type="GO" id="GO:0019509">
    <property type="term" value="P:L-methionine salvage from methylthioadenosine"/>
    <property type="evidence" value="ECO:0007669"/>
    <property type="project" value="InterPro"/>
</dbReference>
<dbReference type="GO" id="GO:0009164">
    <property type="term" value="P:nucleoside catabolic process"/>
    <property type="evidence" value="ECO:0007669"/>
    <property type="project" value="InterPro"/>
</dbReference>
<evidence type="ECO:0000256" key="2">
    <source>
        <dbReference type="ARBA" id="ARBA00011974"/>
    </source>
</evidence>
<dbReference type="NCBIfam" id="TIGR01704">
    <property type="entry name" value="MTA_SAH-Nsdase"/>
    <property type="match status" value="1"/>
</dbReference>
<name>A0A9E2NXQ8_9BACT</name>
<accession>A0A9E2NXQ8</accession>
<dbReference type="GO" id="GO:0005829">
    <property type="term" value="C:cytosol"/>
    <property type="evidence" value="ECO:0007669"/>
    <property type="project" value="TreeGrafter"/>
</dbReference>
<comment type="pathway">
    <text evidence="1">Amino-acid biosynthesis; L-methionine biosynthesis via salvage pathway; S-methyl-5-thio-alpha-D-ribose 1-phosphate from S-methyl-5'-thioadenosine (hydrolase route): step 1/2.</text>
</comment>
<dbReference type="GO" id="GO:0008930">
    <property type="term" value="F:methylthioadenosine nucleosidase activity"/>
    <property type="evidence" value="ECO:0007669"/>
    <property type="project" value="InterPro"/>
</dbReference>
<comment type="caution">
    <text evidence="7">The sequence shown here is derived from an EMBL/GenBank/DDBJ whole genome shotgun (WGS) entry which is preliminary data.</text>
</comment>
<keyword evidence="7" id="KW-0326">Glycosidase</keyword>
<keyword evidence="3" id="KW-0028">Amino-acid biosynthesis</keyword>
<evidence type="ECO:0000313" key="8">
    <source>
        <dbReference type="Proteomes" id="UP000824247"/>
    </source>
</evidence>
<dbReference type="InterPro" id="IPR035994">
    <property type="entry name" value="Nucleoside_phosphorylase_sf"/>
</dbReference>
<dbReference type="GO" id="GO:0008782">
    <property type="term" value="F:adenosylhomocysteine nucleosidase activity"/>
    <property type="evidence" value="ECO:0007669"/>
    <property type="project" value="UniProtKB-EC"/>
</dbReference>
<protein>
    <recommendedName>
        <fullName evidence="2">adenosylhomocysteine nucleosidase</fullName>
        <ecNumber evidence="2">3.2.2.9</ecNumber>
    </recommendedName>
</protein>
<reference evidence="7" key="1">
    <citation type="journal article" date="2021" name="PeerJ">
        <title>Extensive microbial diversity within the chicken gut microbiome revealed by metagenomics and culture.</title>
        <authorList>
            <person name="Gilroy R."/>
            <person name="Ravi A."/>
            <person name="Getino M."/>
            <person name="Pursley I."/>
            <person name="Horton D.L."/>
            <person name="Alikhan N.F."/>
            <person name="Baker D."/>
            <person name="Gharbi K."/>
            <person name="Hall N."/>
            <person name="Watson M."/>
            <person name="Adriaenssens E.M."/>
            <person name="Foster-Nyarko E."/>
            <person name="Jarju S."/>
            <person name="Secka A."/>
            <person name="Antonio M."/>
            <person name="Oren A."/>
            <person name="Chaudhuri R.R."/>
            <person name="La Ragione R."/>
            <person name="Hildebrand F."/>
            <person name="Pallen M.J."/>
        </authorList>
    </citation>
    <scope>NUCLEOTIDE SEQUENCE</scope>
    <source>
        <strain evidence="7">A5-1222</strain>
    </source>
</reference>
<dbReference type="InterPro" id="IPR010049">
    <property type="entry name" value="MTA_SAH_Nsdase"/>
</dbReference>
<keyword evidence="5" id="KW-0486">Methionine biosynthesis</keyword>
<evidence type="ECO:0000256" key="4">
    <source>
        <dbReference type="ARBA" id="ARBA00022801"/>
    </source>
</evidence>
<proteinExistence type="predicted"/>
<sequence length="225" mass="25433">MVGIILALDYEIDNSILKKLEYETLNNQKFYFSDDLVITFSGVGKVNATLAISNLINNFVIDEIYNIGSCGSANKNIEIKDVILINNSQYGDVDVSIDPKYKINQIPYEPKLFTSNPKINKFLSSILEKLNINYKVGDFATVDSFVTKQNFLKFNEIESSNILGIDMELVAIAQTCYHYNLPFGAIKIVTDNVKSDNNHDDFEKNVKEISIITKNIVNEILLKLI</sequence>
<reference evidence="7" key="2">
    <citation type="submission" date="2021-04" db="EMBL/GenBank/DDBJ databases">
        <authorList>
            <person name="Gilroy R."/>
        </authorList>
    </citation>
    <scope>NUCLEOTIDE SEQUENCE</scope>
    <source>
        <strain evidence="7">A5-1222</strain>
    </source>
</reference>
<dbReference type="EMBL" id="JAHLFM010000020">
    <property type="protein sequence ID" value="MBU3830779.1"/>
    <property type="molecule type" value="Genomic_DNA"/>
</dbReference>
<gene>
    <name evidence="7" type="primary">mtnN</name>
    <name evidence="7" type="ORF">H9897_01335</name>
</gene>